<evidence type="ECO:0000313" key="4">
    <source>
        <dbReference type="EMBL" id="RYR10491.1"/>
    </source>
</evidence>
<organism evidence="4 6">
    <name type="scientific">Arachis hypogaea</name>
    <name type="common">Peanut</name>
    <dbReference type="NCBI Taxonomy" id="3818"/>
    <lineage>
        <taxon>Eukaryota</taxon>
        <taxon>Viridiplantae</taxon>
        <taxon>Streptophyta</taxon>
        <taxon>Embryophyta</taxon>
        <taxon>Tracheophyta</taxon>
        <taxon>Spermatophyta</taxon>
        <taxon>Magnoliopsida</taxon>
        <taxon>eudicotyledons</taxon>
        <taxon>Gunneridae</taxon>
        <taxon>Pentapetalae</taxon>
        <taxon>rosids</taxon>
        <taxon>fabids</taxon>
        <taxon>Fabales</taxon>
        <taxon>Fabaceae</taxon>
        <taxon>Papilionoideae</taxon>
        <taxon>50 kb inversion clade</taxon>
        <taxon>dalbergioids sensu lato</taxon>
        <taxon>Dalbergieae</taxon>
        <taxon>Pterocarpus clade</taxon>
        <taxon>Arachis</taxon>
    </lineage>
</organism>
<feature type="region of interest" description="Disordered" evidence="3">
    <location>
        <begin position="1"/>
        <end position="41"/>
    </location>
</feature>
<keyword evidence="6" id="KW-1185">Reference proteome</keyword>
<proteinExistence type="inferred from homology"/>
<name>A0A444Z8K5_ARAHY</name>
<dbReference type="OrthoDB" id="62622at2759"/>
<accession>A0A444Z8K5</accession>
<dbReference type="AlphaFoldDB" id="A0A444Z8K5"/>
<dbReference type="EMBL" id="SDMP01000015">
    <property type="protein sequence ID" value="RYR10491.1"/>
    <property type="molecule type" value="Genomic_DNA"/>
</dbReference>
<evidence type="ECO:0000256" key="2">
    <source>
        <dbReference type="ARBA" id="ARBA00022701"/>
    </source>
</evidence>
<evidence type="ECO:0000313" key="6">
    <source>
        <dbReference type="Proteomes" id="UP000289738"/>
    </source>
</evidence>
<reference evidence="4 6" key="1">
    <citation type="submission" date="2019-01" db="EMBL/GenBank/DDBJ databases">
        <title>Sequencing of cultivated peanut Arachis hypogaea provides insights into genome evolution and oil improvement.</title>
        <authorList>
            <person name="Chen X."/>
        </authorList>
    </citation>
    <scope>NUCLEOTIDE SEQUENCE [LARGE SCALE GENOMIC DNA]</scope>
    <source>
        <strain evidence="6">cv. Fuhuasheng</strain>
        <strain evidence="4">GDAAS-fuhuasheng2018</strain>
        <tissue evidence="4">Leaves</tissue>
    </source>
</reference>
<keyword evidence="2" id="KW-0493">Microtubule</keyword>
<sequence length="102" mass="10956">MSYRGHPARGRSSLGYLFGSDDTTPVPQPLPRKNILPLLPPYGTDADTLTVTVSHNKPRKPAASPPFATQDSEKCLANSRSTKIRSSPGGRSSLGYLFGDNN</sequence>
<feature type="region of interest" description="Disordered" evidence="3">
    <location>
        <begin position="56"/>
        <end position="102"/>
    </location>
</feature>
<dbReference type="InterPro" id="IPR039613">
    <property type="entry name" value="SPR1/2/3/4/5"/>
</dbReference>
<dbReference type="EMBL" id="SDMP01000005">
    <property type="protein sequence ID" value="RYR58772.1"/>
    <property type="molecule type" value="Genomic_DNA"/>
</dbReference>
<protein>
    <recommendedName>
        <fullName evidence="7">Protein SPIRAL1-like</fullName>
    </recommendedName>
</protein>
<evidence type="ECO:0000256" key="3">
    <source>
        <dbReference type="SAM" id="MobiDB-lite"/>
    </source>
</evidence>
<evidence type="ECO:0000313" key="5">
    <source>
        <dbReference type="EMBL" id="RYR58772.1"/>
    </source>
</evidence>
<comment type="similarity">
    <text evidence="1">Belongs to the SPIRAL1 family.</text>
</comment>
<comment type="caution">
    <text evidence="4">The sequence shown here is derived from an EMBL/GenBank/DDBJ whole genome shotgun (WGS) entry which is preliminary data.</text>
</comment>
<dbReference type="PANTHER" id="PTHR33403:SF19">
    <property type="entry name" value="PROTEIN SPIRAL1-LIKE 5"/>
    <property type="match status" value="1"/>
</dbReference>
<dbReference type="GO" id="GO:0043622">
    <property type="term" value="P:cortical microtubule organization"/>
    <property type="evidence" value="ECO:0007669"/>
    <property type="project" value="InterPro"/>
</dbReference>
<dbReference type="Proteomes" id="UP000289738">
    <property type="component" value="Chromosome A05"/>
</dbReference>
<dbReference type="Gramene" id="arahy.Tifrunner.gnm2.ann2.Ah15g130800.1">
    <property type="protein sequence ID" value="arahy.Tifrunner.gnm2.ann2.Ah15g130800.1-CDS"/>
    <property type="gene ID" value="arahy.Tifrunner.gnm2.ann2.Ah15g130800"/>
</dbReference>
<evidence type="ECO:0000256" key="1">
    <source>
        <dbReference type="ARBA" id="ARBA00009656"/>
    </source>
</evidence>
<dbReference type="PANTHER" id="PTHR33403">
    <property type="entry name" value="SPR1"/>
    <property type="match status" value="1"/>
</dbReference>
<dbReference type="Proteomes" id="UP000289738">
    <property type="component" value="Chromosome B05"/>
</dbReference>
<dbReference type="GO" id="GO:0010005">
    <property type="term" value="C:cortical microtubule, transverse to long axis"/>
    <property type="evidence" value="ECO:0007669"/>
    <property type="project" value="TreeGrafter"/>
</dbReference>
<gene>
    <name evidence="5" type="ORF">Ahy_A05g024651</name>
    <name evidence="4" type="ORF">Ahy_B05g078922</name>
</gene>
<dbReference type="Gramene" id="arahy.Tifrunner.gnm2.ann2.Ah05g215400.1">
    <property type="protein sequence ID" value="arahy.Tifrunner.gnm2.ann2.Ah05g215400.1-CDS"/>
    <property type="gene ID" value="arahy.Tifrunner.gnm2.ann2.Ah05g215400"/>
</dbReference>
<evidence type="ECO:0008006" key="7">
    <source>
        <dbReference type="Google" id="ProtNLM"/>
    </source>
</evidence>